<name>A0AA36JEM3_9DINO</name>
<dbReference type="PANTHER" id="PTHR34598:SF3">
    <property type="entry name" value="OXIDOREDUCTASE AN1597"/>
    <property type="match status" value="1"/>
</dbReference>
<accession>A0AA36JEM3</accession>
<dbReference type="GO" id="GO:0016491">
    <property type="term" value="F:oxidoreductase activity"/>
    <property type="evidence" value="ECO:0007669"/>
    <property type="project" value="InterPro"/>
</dbReference>
<dbReference type="EMBL" id="CAUJNA010003533">
    <property type="protein sequence ID" value="CAJ1404279.1"/>
    <property type="molecule type" value="Genomic_DNA"/>
</dbReference>
<dbReference type="InterPro" id="IPR044053">
    <property type="entry name" value="AsaB-like"/>
</dbReference>
<dbReference type="PANTHER" id="PTHR34598">
    <property type="entry name" value="BLL6449 PROTEIN"/>
    <property type="match status" value="1"/>
</dbReference>
<gene>
    <name evidence="2" type="ORF">EVOR1521_LOCUS26755</name>
</gene>
<sequence>MAPASGNSEPEALIADFAGFYKSEVQQKPGERFKYDFGCFIGGLRGCLTYFCLPPCSPVCRTTFKNMMKQQPRVPVKIYNAREKQAQEGLSTREFFERYGFVLVEHHTKMTSEDWLANTSIAGVERSSLIEDSKSALRQIYAKELEPLIRELLPKSGQIFYPKVALRRGPGGPNPHYGLGVHQDFGLYPEDLRLYSYKLGGDFGSFEEFKSRLAEQGTAGVCMLNFWRPVLPMKGPVKDTPLALCDPNTVNVEDTVNTELHGFVSGGMASMGLKFNADQKWYYYSDVTTKEVIVFRQFIYSRDVDAPYKQLRTVFHSAFRHPNASKDDEPRCSSEYRLGVWLT</sequence>
<comment type="caution">
    <text evidence="2">The sequence shown here is derived from an EMBL/GenBank/DDBJ whole genome shotgun (WGS) entry which is preliminary data.</text>
</comment>
<reference evidence="2" key="1">
    <citation type="submission" date="2023-08" db="EMBL/GenBank/DDBJ databases">
        <authorList>
            <person name="Chen Y."/>
            <person name="Shah S."/>
            <person name="Dougan E. K."/>
            <person name="Thang M."/>
            <person name="Chan C."/>
        </authorList>
    </citation>
    <scope>NUCLEOTIDE SEQUENCE</scope>
</reference>
<protein>
    <recommendedName>
        <fullName evidence="4">Clavaminate synthase-like protein</fullName>
    </recommendedName>
</protein>
<evidence type="ECO:0008006" key="4">
    <source>
        <dbReference type="Google" id="ProtNLM"/>
    </source>
</evidence>
<evidence type="ECO:0000313" key="2">
    <source>
        <dbReference type="EMBL" id="CAJ1404279.1"/>
    </source>
</evidence>
<evidence type="ECO:0000313" key="3">
    <source>
        <dbReference type="Proteomes" id="UP001178507"/>
    </source>
</evidence>
<organism evidence="2 3">
    <name type="scientific">Effrenium voratum</name>
    <dbReference type="NCBI Taxonomy" id="2562239"/>
    <lineage>
        <taxon>Eukaryota</taxon>
        <taxon>Sar</taxon>
        <taxon>Alveolata</taxon>
        <taxon>Dinophyceae</taxon>
        <taxon>Suessiales</taxon>
        <taxon>Symbiodiniaceae</taxon>
        <taxon>Effrenium</taxon>
    </lineage>
</organism>
<proteinExistence type="inferred from homology"/>
<dbReference type="AlphaFoldDB" id="A0AA36JEM3"/>
<keyword evidence="3" id="KW-1185">Reference proteome</keyword>
<dbReference type="NCBIfam" id="NF041278">
    <property type="entry name" value="CmcJ_NvfI_EfuI"/>
    <property type="match status" value="1"/>
</dbReference>
<comment type="similarity">
    <text evidence="1">Belongs to the asaB hydroxylase/desaturase family.</text>
</comment>
<evidence type="ECO:0000256" key="1">
    <source>
        <dbReference type="ARBA" id="ARBA00023604"/>
    </source>
</evidence>
<dbReference type="Proteomes" id="UP001178507">
    <property type="component" value="Unassembled WGS sequence"/>
</dbReference>